<evidence type="ECO:0000313" key="5">
    <source>
        <dbReference type="Proteomes" id="UP000198430"/>
    </source>
</evidence>
<evidence type="ECO:0000313" key="2">
    <source>
        <dbReference type="EMBL" id="GAX03369.1"/>
    </source>
</evidence>
<proteinExistence type="predicted"/>
<feature type="region of interest" description="Disordered" evidence="1">
    <location>
        <begin position="1"/>
        <end position="40"/>
    </location>
</feature>
<protein>
    <submittedName>
        <fullName evidence="2">Uncharacterized protein</fullName>
    </submittedName>
</protein>
<accession>A0A1Z5ISW0</accession>
<dbReference type="EMBL" id="BCMI01000001">
    <property type="protein sequence ID" value="GAX04776.1"/>
    <property type="molecule type" value="Genomic_DNA"/>
</dbReference>
<dbReference type="Proteomes" id="UP000198430">
    <property type="component" value="Unassembled WGS sequence"/>
</dbReference>
<comment type="caution">
    <text evidence="2">The sequence shown here is derived from an EMBL/GenBank/DDBJ whole genome shotgun (WGS) entry which is preliminary data.</text>
</comment>
<dbReference type="EMBL" id="BCMH01000005">
    <property type="protein sequence ID" value="GAX03369.1"/>
    <property type="molecule type" value="Genomic_DNA"/>
</dbReference>
<dbReference type="RefSeq" id="WP_263849857.1">
    <property type="nucleotide sequence ID" value="NZ_BCMH01000005.1"/>
</dbReference>
<evidence type="ECO:0000313" key="3">
    <source>
        <dbReference type="EMBL" id="GAX04776.1"/>
    </source>
</evidence>
<sequence length="40" mass="4809">MRKAHPHGVQGRRPVNQKKDTKRQKEISNLQQWLKSENKK</sequence>
<reference evidence="4 5" key="1">
    <citation type="submission" date="2015-11" db="EMBL/GenBank/DDBJ databases">
        <title>Draft genome sequences of new species of the genus Lactobacillus isolated from orchardgrass silage.</title>
        <authorList>
            <person name="Tohno M."/>
            <person name="Tanizawa Y."/>
            <person name="Arita M."/>
        </authorList>
    </citation>
    <scope>NUCLEOTIDE SEQUENCE [LARGE SCALE GENOMIC DNA]</scope>
    <source>
        <strain evidence="2 5">IWT140</strain>
        <strain evidence="3 4">IWT25</strain>
    </source>
</reference>
<organism evidence="2 5">
    <name type="scientific">Secundilactobacillus pentosiphilus</name>
    <dbReference type="NCBI Taxonomy" id="1714682"/>
    <lineage>
        <taxon>Bacteria</taxon>
        <taxon>Bacillati</taxon>
        <taxon>Bacillota</taxon>
        <taxon>Bacilli</taxon>
        <taxon>Lactobacillales</taxon>
        <taxon>Lactobacillaceae</taxon>
        <taxon>Secundilactobacillus</taxon>
    </lineage>
</organism>
<keyword evidence="5" id="KW-1185">Reference proteome</keyword>
<accession>A0A1Z5INP4</accession>
<name>A0A1Z5INP4_9LACO</name>
<dbReference type="AlphaFoldDB" id="A0A1Z5INP4"/>
<evidence type="ECO:0000256" key="1">
    <source>
        <dbReference type="SAM" id="MobiDB-lite"/>
    </source>
</evidence>
<dbReference type="Proteomes" id="UP000198414">
    <property type="component" value="Unassembled WGS sequence"/>
</dbReference>
<evidence type="ECO:0000313" key="4">
    <source>
        <dbReference type="Proteomes" id="UP000198414"/>
    </source>
</evidence>
<feature type="compositionally biased region" description="Basic and acidic residues" evidence="1">
    <location>
        <begin position="17"/>
        <end position="26"/>
    </location>
</feature>
<feature type="compositionally biased region" description="Polar residues" evidence="1">
    <location>
        <begin position="27"/>
        <end position="40"/>
    </location>
</feature>
<gene>
    <name evidence="2" type="ORF">IWT140_00971</name>
    <name evidence="3" type="ORF">IWT25_00069</name>
</gene>